<evidence type="ECO:0000313" key="2">
    <source>
        <dbReference type="EMBL" id="HIU91135.1"/>
    </source>
</evidence>
<comment type="caution">
    <text evidence="2">The sequence shown here is derived from an EMBL/GenBank/DDBJ whole genome shotgun (WGS) entry which is preliminary data.</text>
</comment>
<keyword evidence="1" id="KW-0812">Transmembrane</keyword>
<evidence type="ECO:0000313" key="3">
    <source>
        <dbReference type="Proteomes" id="UP000886852"/>
    </source>
</evidence>
<feature type="transmembrane region" description="Helical" evidence="1">
    <location>
        <begin position="253"/>
        <end position="272"/>
    </location>
</feature>
<reference evidence="2" key="2">
    <citation type="journal article" date="2021" name="PeerJ">
        <title>Extensive microbial diversity within the chicken gut microbiome revealed by metagenomics and culture.</title>
        <authorList>
            <person name="Gilroy R."/>
            <person name="Ravi A."/>
            <person name="Getino M."/>
            <person name="Pursley I."/>
            <person name="Horton D.L."/>
            <person name="Alikhan N.F."/>
            <person name="Baker D."/>
            <person name="Gharbi K."/>
            <person name="Hall N."/>
            <person name="Watson M."/>
            <person name="Adriaenssens E.M."/>
            <person name="Foster-Nyarko E."/>
            <person name="Jarju S."/>
            <person name="Secka A."/>
            <person name="Antonio M."/>
            <person name="Oren A."/>
            <person name="Chaudhuri R.R."/>
            <person name="La Ragione R."/>
            <person name="Hildebrand F."/>
            <person name="Pallen M.J."/>
        </authorList>
    </citation>
    <scope>NUCLEOTIDE SEQUENCE</scope>
    <source>
        <strain evidence="2">ChiHjej12B11-7776</strain>
    </source>
</reference>
<gene>
    <name evidence="2" type="ORF">IAC72_03905</name>
</gene>
<proteinExistence type="predicted"/>
<organism evidence="2 3">
    <name type="scientific">Candidatus Fimimonas merdipullorum</name>
    <dbReference type="NCBI Taxonomy" id="2840822"/>
    <lineage>
        <taxon>Bacteria</taxon>
        <taxon>Pseudomonadati</taxon>
        <taxon>Myxococcota</taxon>
        <taxon>Myxococcia</taxon>
        <taxon>Myxococcales</taxon>
        <taxon>Cystobacterineae</taxon>
        <taxon>Myxococcaceae</taxon>
        <taxon>Myxococcaceae incertae sedis</taxon>
        <taxon>Candidatus Fimimonas</taxon>
    </lineage>
</organism>
<evidence type="ECO:0000256" key="1">
    <source>
        <dbReference type="SAM" id="Phobius"/>
    </source>
</evidence>
<feature type="transmembrane region" description="Helical" evidence="1">
    <location>
        <begin position="187"/>
        <end position="211"/>
    </location>
</feature>
<keyword evidence="1" id="KW-1133">Transmembrane helix</keyword>
<dbReference type="EMBL" id="DVOC01000065">
    <property type="protein sequence ID" value="HIU91135.1"/>
    <property type="molecule type" value="Genomic_DNA"/>
</dbReference>
<feature type="transmembrane region" description="Helical" evidence="1">
    <location>
        <begin position="16"/>
        <end position="40"/>
    </location>
</feature>
<keyword evidence="1" id="KW-0472">Membrane</keyword>
<feature type="transmembrane region" description="Helical" evidence="1">
    <location>
        <begin position="72"/>
        <end position="92"/>
    </location>
</feature>
<name>A0A9D1SQ02_9BACT</name>
<sequence>MINLLRVQFFRIKRAAYFWIMLALCAALPLLSVGVLYLSALALSVTGGVPADSVMSQLKSSDLTSAQLSGMAYLPSNSTIMAAICVAVLLCAEFRQHTVRNAVTAGVTARETGFAYLLTSLFVGAVYFLTEFVFTLTFFGIFFGFGNTAAGTATTQVLISFAGGMACTAFSVCLTCAFVLGTRRTSVAVTLPLVILALGISMISSACHYAATAILKNASSQLLQCLPLVNVAEATAAVTQGALPTHLNVAMTALYYLLGGAAIILPMTLSTFPKNNVN</sequence>
<protein>
    <submittedName>
        <fullName evidence="2">Uncharacterized protein</fullName>
    </submittedName>
</protein>
<feature type="transmembrane region" description="Helical" evidence="1">
    <location>
        <begin position="113"/>
        <end position="145"/>
    </location>
</feature>
<dbReference type="AlphaFoldDB" id="A0A9D1SQ02"/>
<feature type="transmembrane region" description="Helical" evidence="1">
    <location>
        <begin position="157"/>
        <end position="180"/>
    </location>
</feature>
<reference evidence="2" key="1">
    <citation type="submission" date="2020-10" db="EMBL/GenBank/DDBJ databases">
        <authorList>
            <person name="Gilroy R."/>
        </authorList>
    </citation>
    <scope>NUCLEOTIDE SEQUENCE</scope>
    <source>
        <strain evidence="2">ChiHjej12B11-7776</strain>
    </source>
</reference>
<accession>A0A9D1SQ02</accession>
<dbReference type="Proteomes" id="UP000886852">
    <property type="component" value="Unassembled WGS sequence"/>
</dbReference>